<feature type="compositionally biased region" description="Gly residues" evidence="8">
    <location>
        <begin position="505"/>
        <end position="520"/>
    </location>
</feature>
<feature type="compositionally biased region" description="Polar residues" evidence="8">
    <location>
        <begin position="88"/>
        <end position="99"/>
    </location>
</feature>
<gene>
    <name evidence="10" type="ORF">MPDQ_005319</name>
</gene>
<feature type="compositionally biased region" description="Polar residues" evidence="8">
    <location>
        <begin position="425"/>
        <end position="434"/>
    </location>
</feature>
<dbReference type="GO" id="GO:0000278">
    <property type="term" value="P:mitotic cell cycle"/>
    <property type="evidence" value="ECO:0007669"/>
    <property type="project" value="TreeGrafter"/>
</dbReference>
<dbReference type="Gene3D" id="1.10.20.10">
    <property type="entry name" value="Histone, subunit A"/>
    <property type="match status" value="1"/>
</dbReference>
<evidence type="ECO:0000259" key="9">
    <source>
        <dbReference type="Pfam" id="PF26434"/>
    </source>
</evidence>
<feature type="region of interest" description="Disordered" evidence="8">
    <location>
        <begin position="381"/>
        <end position="411"/>
    </location>
</feature>
<keyword evidence="4" id="KW-0995">Kinetochore</keyword>
<feature type="compositionally biased region" description="Polar residues" evidence="8">
    <location>
        <begin position="382"/>
        <end position="398"/>
    </location>
</feature>
<comment type="similarity">
    <text evidence="7">Belongs to the CENP-W/WIP1 family.</text>
</comment>
<feature type="compositionally biased region" description="Basic residues" evidence="8">
    <location>
        <begin position="462"/>
        <end position="476"/>
    </location>
</feature>
<evidence type="ECO:0000256" key="5">
    <source>
        <dbReference type="ARBA" id="ARBA00023242"/>
    </source>
</evidence>
<evidence type="ECO:0000256" key="3">
    <source>
        <dbReference type="ARBA" id="ARBA00022454"/>
    </source>
</evidence>
<dbReference type="GO" id="GO:0007059">
    <property type="term" value="P:chromosome segregation"/>
    <property type="evidence" value="ECO:0007669"/>
    <property type="project" value="TreeGrafter"/>
</dbReference>
<dbReference type="GO" id="GO:0051382">
    <property type="term" value="P:kinetochore assembly"/>
    <property type="evidence" value="ECO:0007669"/>
    <property type="project" value="TreeGrafter"/>
</dbReference>
<protein>
    <recommendedName>
        <fullName evidence="9">YAG7-like dimerisation domain-containing protein</fullName>
    </recommendedName>
</protein>
<dbReference type="PANTHER" id="PTHR34832:SF1">
    <property type="entry name" value="CENTROMERE PROTEIN W"/>
    <property type="match status" value="1"/>
</dbReference>
<keyword evidence="11" id="KW-1185">Reference proteome</keyword>
<evidence type="ECO:0000313" key="11">
    <source>
        <dbReference type="Proteomes" id="UP000319663"/>
    </source>
</evidence>
<evidence type="ECO:0000256" key="8">
    <source>
        <dbReference type="SAM" id="MobiDB-lite"/>
    </source>
</evidence>
<accession>A0A507R1A9</accession>
<dbReference type="FunFam" id="1.10.20.10:FF:000075">
    <property type="entry name" value="WGS project CABT00000000 data, contig 2.56"/>
    <property type="match status" value="1"/>
</dbReference>
<dbReference type="Proteomes" id="UP000319663">
    <property type="component" value="Unassembled WGS sequence"/>
</dbReference>
<reference evidence="10 11" key="1">
    <citation type="submission" date="2019-06" db="EMBL/GenBank/DDBJ databases">
        <title>Wine fermentation using esterase from Monascus purpureus.</title>
        <authorList>
            <person name="Geng C."/>
            <person name="Zhang Y."/>
        </authorList>
    </citation>
    <scope>NUCLEOTIDE SEQUENCE [LARGE SCALE GENOMIC DNA]</scope>
    <source>
        <strain evidence="10">HQ1</strain>
    </source>
</reference>
<comment type="caution">
    <text evidence="10">The sequence shown here is derived from an EMBL/GenBank/DDBJ whole genome shotgun (WGS) entry which is preliminary data.</text>
</comment>
<evidence type="ECO:0000256" key="7">
    <source>
        <dbReference type="ARBA" id="ARBA00038432"/>
    </source>
</evidence>
<dbReference type="SUPFAM" id="SSF47113">
    <property type="entry name" value="Histone-fold"/>
    <property type="match status" value="1"/>
</dbReference>
<keyword evidence="5" id="KW-0539">Nucleus</keyword>
<sequence>MVVAQKLYPRSTVRRIVKVHSNRSVSKNADILIFLDYMLFMQELMREANIRSRKAGEKNVSGNSVRKVTETADQIAVNNGDSEKQKKTAASEQTASELPNGTAEGFENTYLKDLQKSLRNATKKLNATSKVDAIVAENPGKLLDDLVAEKKLNADQKAQILKKPTLQANIAQLEEQIGHYKKFATYYEERLASQKADLEKAHKAELEAIRETVVAETTRANEKLFKDQLLALSKFLSAAATMRRSGDETSIQSRAFEGVLYQVYGGTPEAVTLIQKLVDGVEEKIASVEGEILDFTYGKVKQVSEEYAPATEAICTGEAATTTEIAPTSDPTLVNAGLTELQDTTMGGNGINAAAPSQQTEIAPPAQTLVSDAANPVAQANWDPNSTGSVDATTTENGTEVPRAPAETDTGLQATPVAVDIGLKNNPTAAQSSGAWAEDVSAAPASSASKEHSSDGFEPVVHHQRQHSGRGRGRGRGRGDGFRGRGRGDFRGRGRGRGEFRGNRGRGAFGGQQGHQGHGANGAVAPATEPR</sequence>
<dbReference type="Pfam" id="PF26434">
    <property type="entry name" value="YAG7_C"/>
    <property type="match status" value="1"/>
</dbReference>
<dbReference type="CDD" id="cd13732">
    <property type="entry name" value="HFD_CENP-W"/>
    <property type="match status" value="1"/>
</dbReference>
<evidence type="ECO:0000256" key="1">
    <source>
        <dbReference type="ARBA" id="ARBA00004123"/>
    </source>
</evidence>
<dbReference type="GO" id="GO:0000776">
    <property type="term" value="C:kinetochore"/>
    <property type="evidence" value="ECO:0007669"/>
    <property type="project" value="UniProtKB-KW"/>
</dbReference>
<evidence type="ECO:0000313" key="10">
    <source>
        <dbReference type="EMBL" id="TQB73988.1"/>
    </source>
</evidence>
<proteinExistence type="inferred from homology"/>
<dbReference type="AlphaFoldDB" id="A0A507R1A9"/>
<organism evidence="10 11">
    <name type="scientific">Monascus purpureus</name>
    <name type="common">Red mold</name>
    <name type="synonym">Monascus anka</name>
    <dbReference type="NCBI Taxonomy" id="5098"/>
    <lineage>
        <taxon>Eukaryota</taxon>
        <taxon>Fungi</taxon>
        <taxon>Dikarya</taxon>
        <taxon>Ascomycota</taxon>
        <taxon>Pezizomycotina</taxon>
        <taxon>Eurotiomycetes</taxon>
        <taxon>Eurotiomycetidae</taxon>
        <taxon>Eurotiales</taxon>
        <taxon>Aspergillaceae</taxon>
        <taxon>Monascus</taxon>
    </lineage>
</organism>
<dbReference type="GO" id="GO:0046982">
    <property type="term" value="F:protein heterodimerization activity"/>
    <property type="evidence" value="ECO:0007669"/>
    <property type="project" value="InterPro"/>
</dbReference>
<dbReference type="EMBL" id="VIFY01000037">
    <property type="protein sequence ID" value="TQB73988.1"/>
    <property type="molecule type" value="Genomic_DNA"/>
</dbReference>
<feature type="region of interest" description="Disordered" evidence="8">
    <location>
        <begin position="424"/>
        <end position="531"/>
    </location>
</feature>
<feature type="domain" description="YAG7-like dimerisation" evidence="9">
    <location>
        <begin position="223"/>
        <end position="306"/>
    </location>
</feature>
<dbReference type="STRING" id="5098.A0A507R1A9"/>
<dbReference type="PANTHER" id="PTHR34832">
    <property type="entry name" value="CENTROMERE PROTEIN W"/>
    <property type="match status" value="1"/>
</dbReference>
<evidence type="ECO:0000256" key="4">
    <source>
        <dbReference type="ARBA" id="ARBA00022838"/>
    </source>
</evidence>
<keyword evidence="3" id="KW-0158">Chromosome</keyword>
<feature type="compositionally biased region" description="Basic and acidic residues" evidence="8">
    <location>
        <begin position="477"/>
        <end position="502"/>
    </location>
</feature>
<evidence type="ECO:0000256" key="6">
    <source>
        <dbReference type="ARBA" id="ARBA00023328"/>
    </source>
</evidence>
<name>A0A507R1A9_MONPU</name>
<dbReference type="InterPro" id="IPR009072">
    <property type="entry name" value="Histone-fold"/>
</dbReference>
<dbReference type="GO" id="GO:0005654">
    <property type="term" value="C:nucleoplasm"/>
    <property type="evidence" value="ECO:0007669"/>
    <property type="project" value="TreeGrafter"/>
</dbReference>
<feature type="region of interest" description="Disordered" evidence="8">
    <location>
        <begin position="52"/>
        <end position="104"/>
    </location>
</feature>
<evidence type="ECO:0000256" key="2">
    <source>
        <dbReference type="ARBA" id="ARBA00004629"/>
    </source>
</evidence>
<comment type="subcellular location">
    <subcellularLocation>
        <location evidence="2">Chromosome</location>
        <location evidence="2">Centromere</location>
        <location evidence="2">Kinetochore</location>
    </subcellularLocation>
    <subcellularLocation>
        <location evidence="1">Nucleus</location>
    </subcellularLocation>
</comment>
<keyword evidence="6" id="KW-0137">Centromere</keyword>
<dbReference type="InterPro" id="IPR058602">
    <property type="entry name" value="YAG7_dimerisation_dom"/>
</dbReference>
<dbReference type="InterPro" id="IPR052484">
    <property type="entry name" value="CENP-W/WIP1"/>
</dbReference>